<dbReference type="AlphaFoldDB" id="A0A0G4GU14"/>
<name>A0A0G4GU14_9ALVE</name>
<dbReference type="SUPFAM" id="SSF52047">
    <property type="entry name" value="RNI-like"/>
    <property type="match status" value="1"/>
</dbReference>
<dbReference type="PhylomeDB" id="A0A0G4GU14"/>
<gene>
    <name evidence="1" type="ORF">Cvel_23340</name>
</gene>
<evidence type="ECO:0000313" key="1">
    <source>
        <dbReference type="EMBL" id="CEM34115.1"/>
    </source>
</evidence>
<reference evidence="1" key="1">
    <citation type="submission" date="2014-11" db="EMBL/GenBank/DDBJ databases">
        <authorList>
            <person name="Otto D Thomas"/>
            <person name="Naeem Raeece"/>
        </authorList>
    </citation>
    <scope>NUCLEOTIDE SEQUENCE</scope>
</reference>
<dbReference type="VEuPathDB" id="CryptoDB:Cvel_23340"/>
<protein>
    <submittedName>
        <fullName evidence="1">Uncharacterized protein</fullName>
    </submittedName>
</protein>
<proteinExistence type="predicted"/>
<sequence length="398" mass="42743">MSELYISDTNITPFADTVRVGNLSGLRVLQMRRFPSHDEEESFGQVGMDPLMGAVVESEEGLLVLEKLDFSSTRAGEETALFGTALMSKKLSRLSDIDLGEFGLTNVSLGGLEDAVRGGGLVGVSSLNLSWNENVEREAWGGFMRAVAQSEIGMPKLKFLSPKVTKANLVGGPVSVALSSGKVPSLKKMDVHTFSFDRAGVGDLGEAVRVGAFPAHLPGISFELSDPPINLDRLFRAIGESERGLPSCVPMLDLSGGRFSEQALASLAASVGRVSGGKLSHLSCLVLSRCEIDDARLGRLAEVFAAHECRELETVYLKDNLTSPAGVSVFLETIAQSERGMPKLKRLHFLAPRPEDHLHGGPLAIALTSRKFPSLETFKIGSYDLLPRGLSYRGCHSS</sequence>
<dbReference type="Gene3D" id="3.80.10.10">
    <property type="entry name" value="Ribonuclease Inhibitor"/>
    <property type="match status" value="2"/>
</dbReference>
<organism evidence="1">
    <name type="scientific">Chromera velia CCMP2878</name>
    <dbReference type="NCBI Taxonomy" id="1169474"/>
    <lineage>
        <taxon>Eukaryota</taxon>
        <taxon>Sar</taxon>
        <taxon>Alveolata</taxon>
        <taxon>Colpodellida</taxon>
        <taxon>Chromeraceae</taxon>
        <taxon>Chromera</taxon>
    </lineage>
</organism>
<dbReference type="InterPro" id="IPR032675">
    <property type="entry name" value="LRR_dom_sf"/>
</dbReference>
<accession>A0A0G4GU14</accession>
<dbReference type="EMBL" id="CDMZ01001538">
    <property type="protein sequence ID" value="CEM34115.1"/>
    <property type="molecule type" value="Genomic_DNA"/>
</dbReference>